<dbReference type="RefSeq" id="WP_353647444.1">
    <property type="nucleotide sequence ID" value="NZ_CP159218.1"/>
</dbReference>
<comment type="subcellular location">
    <subcellularLocation>
        <location evidence="2">Cell membrane</location>
    </subcellularLocation>
</comment>
<feature type="transmembrane region" description="Helical" evidence="11">
    <location>
        <begin position="15"/>
        <end position="38"/>
    </location>
</feature>
<dbReference type="SMART" id="SM00387">
    <property type="entry name" value="HATPase_c"/>
    <property type="match status" value="1"/>
</dbReference>
<dbReference type="AlphaFoldDB" id="A0AAU8DIP5"/>
<dbReference type="PROSITE" id="PS50109">
    <property type="entry name" value="HIS_KIN"/>
    <property type="match status" value="1"/>
</dbReference>
<dbReference type="Pfam" id="PF00512">
    <property type="entry name" value="HisKA"/>
    <property type="match status" value="1"/>
</dbReference>
<dbReference type="GO" id="GO:0005886">
    <property type="term" value="C:plasma membrane"/>
    <property type="evidence" value="ECO:0007669"/>
    <property type="project" value="UniProtKB-SubCell"/>
</dbReference>
<dbReference type="PRINTS" id="PR00344">
    <property type="entry name" value="BCTRLSENSOR"/>
</dbReference>
<dbReference type="Gene3D" id="6.10.340.10">
    <property type="match status" value="1"/>
</dbReference>
<sequence length="472" mass="49389">MSAPAWVSTSLRRRLVIAFTGLVVMAVVLVGGISYFAAVDAYNDELDRALVSAATTIADGGTVATSSPDGRAGLAPVDADSTGPIISAAQNLSPDGAVTPAAGSIELPVTRESLQLAAAGPAGDTRYDEVGAGGAEYRVYTVAGGPGRGALQVARNLARADEVLTRIAVVTLLAGLGVIVLAVVAGSWIARHISRRLAALSAAAEKVARTGDLSIPIEAVGHDEVGSLGTSLRTMLTRLRASQNAQQELVQNAGHELRTPITSLRTNARVLRRLDELSVAERSELLDDVDTELRELTGLVNELIELATATREPEVQQSVRLSTMIERVADRTRRRTGRTVTTTSAGQGTDVTTDTVVAAPHALERAITNLVDNAAKFDRGEHPILLTTSLDHAGAQTIEVADRGPGVPPEDLERIFDRFHRTDTARSLPGSGLGLAIVREIAEQHHGTVRACNRAGGGLTVSITLPARSPAG</sequence>
<dbReference type="InterPro" id="IPR003660">
    <property type="entry name" value="HAMP_dom"/>
</dbReference>
<keyword evidence="8 11" id="KW-1133">Transmembrane helix</keyword>
<evidence type="ECO:0000259" key="12">
    <source>
        <dbReference type="PROSITE" id="PS50109"/>
    </source>
</evidence>
<keyword evidence="10 11" id="KW-0472">Membrane</keyword>
<dbReference type="SUPFAM" id="SSF47384">
    <property type="entry name" value="Homodimeric domain of signal transducing histidine kinase"/>
    <property type="match status" value="1"/>
</dbReference>
<keyword evidence="6 11" id="KW-0812">Transmembrane</keyword>
<dbReference type="PANTHER" id="PTHR45436">
    <property type="entry name" value="SENSOR HISTIDINE KINASE YKOH"/>
    <property type="match status" value="1"/>
</dbReference>
<evidence type="ECO:0000256" key="1">
    <source>
        <dbReference type="ARBA" id="ARBA00000085"/>
    </source>
</evidence>
<protein>
    <recommendedName>
        <fullName evidence="3">histidine kinase</fullName>
        <ecNumber evidence="3">2.7.13.3</ecNumber>
    </recommendedName>
</protein>
<evidence type="ECO:0000256" key="7">
    <source>
        <dbReference type="ARBA" id="ARBA00022777"/>
    </source>
</evidence>
<dbReference type="InterPro" id="IPR003594">
    <property type="entry name" value="HATPase_dom"/>
</dbReference>
<name>A0AAU8DIP5_9ACTN</name>
<feature type="domain" description="Histidine kinase" evidence="12">
    <location>
        <begin position="252"/>
        <end position="469"/>
    </location>
</feature>
<keyword evidence="5" id="KW-0808">Transferase</keyword>
<keyword evidence="4" id="KW-0597">Phosphoprotein</keyword>
<feature type="transmembrane region" description="Helical" evidence="11">
    <location>
        <begin position="167"/>
        <end position="190"/>
    </location>
</feature>
<dbReference type="Pfam" id="PF00672">
    <property type="entry name" value="HAMP"/>
    <property type="match status" value="1"/>
</dbReference>
<evidence type="ECO:0000256" key="4">
    <source>
        <dbReference type="ARBA" id="ARBA00022553"/>
    </source>
</evidence>
<evidence type="ECO:0000256" key="6">
    <source>
        <dbReference type="ARBA" id="ARBA00022692"/>
    </source>
</evidence>
<evidence type="ECO:0000256" key="3">
    <source>
        <dbReference type="ARBA" id="ARBA00012438"/>
    </source>
</evidence>
<dbReference type="Pfam" id="PF02518">
    <property type="entry name" value="HATPase_c"/>
    <property type="match status" value="1"/>
</dbReference>
<feature type="domain" description="HAMP" evidence="13">
    <location>
        <begin position="191"/>
        <end position="244"/>
    </location>
</feature>
<dbReference type="SMART" id="SM00388">
    <property type="entry name" value="HisKA"/>
    <property type="match status" value="1"/>
</dbReference>
<dbReference type="CDD" id="cd00075">
    <property type="entry name" value="HATPase"/>
    <property type="match status" value="1"/>
</dbReference>
<comment type="catalytic activity">
    <reaction evidence="1">
        <text>ATP + protein L-histidine = ADP + protein N-phospho-L-histidine.</text>
        <dbReference type="EC" id="2.7.13.3"/>
    </reaction>
</comment>
<reference evidence="14" key="1">
    <citation type="submission" date="2024-05" db="EMBL/GenBank/DDBJ databases">
        <authorList>
            <person name="Cai S.Y."/>
            <person name="Jin L.M."/>
            <person name="Li H.R."/>
        </authorList>
    </citation>
    <scope>NUCLEOTIDE SEQUENCE</scope>
    <source>
        <strain evidence="14">A5-74</strain>
    </source>
</reference>
<accession>A0AAU8DIP5</accession>
<dbReference type="InterPro" id="IPR050428">
    <property type="entry name" value="TCS_sensor_his_kinase"/>
</dbReference>
<evidence type="ECO:0000256" key="5">
    <source>
        <dbReference type="ARBA" id="ARBA00022679"/>
    </source>
</evidence>
<evidence type="ECO:0000256" key="9">
    <source>
        <dbReference type="ARBA" id="ARBA00023012"/>
    </source>
</evidence>
<dbReference type="InterPro" id="IPR036097">
    <property type="entry name" value="HisK_dim/P_sf"/>
</dbReference>
<evidence type="ECO:0000259" key="13">
    <source>
        <dbReference type="PROSITE" id="PS50885"/>
    </source>
</evidence>
<evidence type="ECO:0000256" key="11">
    <source>
        <dbReference type="SAM" id="Phobius"/>
    </source>
</evidence>
<dbReference type="PANTHER" id="PTHR45436:SF5">
    <property type="entry name" value="SENSOR HISTIDINE KINASE TRCS"/>
    <property type="match status" value="1"/>
</dbReference>
<evidence type="ECO:0000313" key="14">
    <source>
        <dbReference type="EMBL" id="XCG61828.1"/>
    </source>
</evidence>
<dbReference type="Gene3D" id="3.30.565.10">
    <property type="entry name" value="Histidine kinase-like ATPase, C-terminal domain"/>
    <property type="match status" value="1"/>
</dbReference>
<keyword evidence="9" id="KW-0902">Two-component regulatory system</keyword>
<evidence type="ECO:0000256" key="10">
    <source>
        <dbReference type="ARBA" id="ARBA00023136"/>
    </source>
</evidence>
<dbReference type="EC" id="2.7.13.3" evidence="3"/>
<evidence type="ECO:0000256" key="2">
    <source>
        <dbReference type="ARBA" id="ARBA00004236"/>
    </source>
</evidence>
<dbReference type="InterPro" id="IPR003661">
    <property type="entry name" value="HisK_dim/P_dom"/>
</dbReference>
<gene>
    <name evidence="14" type="ORF">ABLG96_11030</name>
</gene>
<dbReference type="InterPro" id="IPR005467">
    <property type="entry name" value="His_kinase_dom"/>
</dbReference>
<organism evidence="14">
    <name type="scientific">Nakamurella sp. A5-74</name>
    <dbReference type="NCBI Taxonomy" id="3158264"/>
    <lineage>
        <taxon>Bacteria</taxon>
        <taxon>Bacillati</taxon>
        <taxon>Actinomycetota</taxon>
        <taxon>Actinomycetes</taxon>
        <taxon>Nakamurellales</taxon>
        <taxon>Nakamurellaceae</taxon>
        <taxon>Nakamurella</taxon>
    </lineage>
</organism>
<dbReference type="InterPro" id="IPR036890">
    <property type="entry name" value="HATPase_C_sf"/>
</dbReference>
<evidence type="ECO:0000256" key="8">
    <source>
        <dbReference type="ARBA" id="ARBA00022989"/>
    </source>
</evidence>
<keyword evidence="7 14" id="KW-0418">Kinase</keyword>
<dbReference type="Gene3D" id="1.10.287.130">
    <property type="match status" value="1"/>
</dbReference>
<dbReference type="GO" id="GO:0000155">
    <property type="term" value="F:phosphorelay sensor kinase activity"/>
    <property type="evidence" value="ECO:0007669"/>
    <property type="project" value="InterPro"/>
</dbReference>
<proteinExistence type="predicted"/>
<dbReference type="CDD" id="cd00082">
    <property type="entry name" value="HisKA"/>
    <property type="match status" value="1"/>
</dbReference>
<dbReference type="InterPro" id="IPR004358">
    <property type="entry name" value="Sig_transdc_His_kin-like_C"/>
</dbReference>
<dbReference type="CDD" id="cd06225">
    <property type="entry name" value="HAMP"/>
    <property type="match status" value="1"/>
</dbReference>
<dbReference type="SUPFAM" id="SSF55874">
    <property type="entry name" value="ATPase domain of HSP90 chaperone/DNA topoisomerase II/histidine kinase"/>
    <property type="match status" value="1"/>
</dbReference>
<dbReference type="EMBL" id="CP159218">
    <property type="protein sequence ID" value="XCG61828.1"/>
    <property type="molecule type" value="Genomic_DNA"/>
</dbReference>
<dbReference type="SMART" id="SM00304">
    <property type="entry name" value="HAMP"/>
    <property type="match status" value="1"/>
</dbReference>
<dbReference type="PROSITE" id="PS50885">
    <property type="entry name" value="HAMP"/>
    <property type="match status" value="1"/>
</dbReference>
<dbReference type="SUPFAM" id="SSF158472">
    <property type="entry name" value="HAMP domain-like"/>
    <property type="match status" value="1"/>
</dbReference>